<evidence type="ECO:0000313" key="1">
    <source>
        <dbReference type="EMBL" id="BCQ35036.1"/>
    </source>
</evidence>
<dbReference type="EMBL" id="AP024329">
    <property type="protein sequence ID" value="BCQ35036.1"/>
    <property type="molecule type" value="Genomic_DNA"/>
</dbReference>
<evidence type="ECO:0000313" key="2">
    <source>
        <dbReference type="Proteomes" id="UP000677515"/>
    </source>
</evidence>
<dbReference type="RefSeq" id="WP_212812683.1">
    <property type="nucleotide sequence ID" value="NZ_AP024329.1"/>
</dbReference>
<accession>A0ABM7N0N9</accession>
<sequence>MSISSTLQSRSTSERDAALALEKAVKGVNRSSHVTLEDVKRGVERASWYSSCLFDKYANVCSELKKEDARLIKSAFEIYKRKDIIADMMEMYIGEELKNIGSDKVKLLDIKLTKALAWYSSGKLTKTAMASSLSMLIINSAGFKYDISIKINKYSLVIVTAASFYGKVQMAAQSARRLRELSPSLYNALYINNMEMLYFLVSDKIDRALIKSMGLRGEDRFISIIKYLISS</sequence>
<protein>
    <submittedName>
        <fullName evidence="1">Uncharacterized protein</fullName>
    </submittedName>
</protein>
<name>A0ABM7N0N9_ERWRD</name>
<dbReference type="Proteomes" id="UP000677515">
    <property type="component" value="Chromosome"/>
</dbReference>
<proteinExistence type="predicted"/>
<reference evidence="1 2" key="1">
    <citation type="submission" date="2021-01" db="EMBL/GenBank/DDBJ databases">
        <title>Complete genome sequence of Erwinia rhapontici MAFF 311153.</title>
        <authorList>
            <person name="Morohoshi T."/>
            <person name="Someya N."/>
        </authorList>
    </citation>
    <scope>NUCLEOTIDE SEQUENCE [LARGE SCALE GENOMIC DNA]</scope>
    <source>
        <strain evidence="1 2">MAFF 311153</strain>
    </source>
</reference>
<keyword evidence="2" id="KW-1185">Reference proteome</keyword>
<gene>
    <name evidence="1" type="ORF">ERHA53_23790</name>
</gene>
<organism evidence="1 2">
    <name type="scientific">Erwinia rhapontici</name>
    <name type="common">Pectobacterium rhapontici</name>
    <dbReference type="NCBI Taxonomy" id="55212"/>
    <lineage>
        <taxon>Bacteria</taxon>
        <taxon>Pseudomonadati</taxon>
        <taxon>Pseudomonadota</taxon>
        <taxon>Gammaproteobacteria</taxon>
        <taxon>Enterobacterales</taxon>
        <taxon>Erwiniaceae</taxon>
        <taxon>Erwinia</taxon>
    </lineage>
</organism>